<dbReference type="AlphaFoldDB" id="A0A370AZ34"/>
<dbReference type="OrthoDB" id="4285266at2"/>
<evidence type="ECO:0000313" key="3">
    <source>
        <dbReference type="Proteomes" id="UP000253741"/>
    </source>
</evidence>
<dbReference type="InterPro" id="IPR001387">
    <property type="entry name" value="Cro/C1-type_HTH"/>
</dbReference>
<comment type="caution">
    <text evidence="2">The sequence shown here is derived from an EMBL/GenBank/DDBJ whole genome shotgun (WGS) entry which is preliminary data.</text>
</comment>
<dbReference type="InterPro" id="IPR010982">
    <property type="entry name" value="Lambda_DNA-bd_dom_sf"/>
</dbReference>
<dbReference type="SMART" id="SM00530">
    <property type="entry name" value="HTH_XRE"/>
    <property type="match status" value="1"/>
</dbReference>
<dbReference type="Pfam" id="PF19054">
    <property type="entry name" value="DUF5753"/>
    <property type="match status" value="1"/>
</dbReference>
<dbReference type="EMBL" id="QQNA01000304">
    <property type="protein sequence ID" value="RDG34591.1"/>
    <property type="molecule type" value="Genomic_DNA"/>
</dbReference>
<dbReference type="SUPFAM" id="SSF47413">
    <property type="entry name" value="lambda repressor-like DNA-binding domains"/>
    <property type="match status" value="1"/>
</dbReference>
<dbReference type="InterPro" id="IPR043917">
    <property type="entry name" value="DUF5753"/>
</dbReference>
<reference evidence="2 3" key="1">
    <citation type="submission" date="2018-07" db="EMBL/GenBank/DDBJ databases">
        <title>Streptomyces species from bats.</title>
        <authorList>
            <person name="Dunlap C."/>
        </authorList>
    </citation>
    <scope>NUCLEOTIDE SEQUENCE [LARGE SCALE GENOMIC DNA]</scope>
    <source>
        <strain evidence="2 3">AC230</strain>
    </source>
</reference>
<evidence type="ECO:0000259" key="1">
    <source>
        <dbReference type="PROSITE" id="PS50943"/>
    </source>
</evidence>
<evidence type="ECO:0000313" key="2">
    <source>
        <dbReference type="EMBL" id="RDG34591.1"/>
    </source>
</evidence>
<organism evidence="2 3">
    <name type="scientific">Streptomyces corynorhini</name>
    <dbReference type="NCBI Taxonomy" id="2282652"/>
    <lineage>
        <taxon>Bacteria</taxon>
        <taxon>Bacillati</taxon>
        <taxon>Actinomycetota</taxon>
        <taxon>Actinomycetes</taxon>
        <taxon>Kitasatosporales</taxon>
        <taxon>Streptomycetaceae</taxon>
        <taxon>Streptomyces</taxon>
    </lineage>
</organism>
<name>A0A370AZ34_9ACTN</name>
<dbReference type="Proteomes" id="UP000253741">
    <property type="component" value="Unassembled WGS sequence"/>
</dbReference>
<dbReference type="RefSeq" id="WP_114626973.1">
    <property type="nucleotide sequence ID" value="NZ_QQNA01000304.1"/>
</dbReference>
<proteinExistence type="predicted"/>
<keyword evidence="3" id="KW-1185">Reference proteome</keyword>
<gene>
    <name evidence="2" type="ORF">DVH02_29850</name>
</gene>
<dbReference type="GO" id="GO:0003677">
    <property type="term" value="F:DNA binding"/>
    <property type="evidence" value="ECO:0007669"/>
    <property type="project" value="InterPro"/>
</dbReference>
<dbReference type="Gene3D" id="1.10.260.40">
    <property type="entry name" value="lambda repressor-like DNA-binding domains"/>
    <property type="match status" value="1"/>
</dbReference>
<dbReference type="Pfam" id="PF13560">
    <property type="entry name" value="HTH_31"/>
    <property type="match status" value="1"/>
</dbReference>
<feature type="domain" description="HTH cro/C1-type" evidence="1">
    <location>
        <begin position="21"/>
        <end position="76"/>
    </location>
</feature>
<accession>A0A370AZ34</accession>
<dbReference type="PROSITE" id="PS50943">
    <property type="entry name" value="HTH_CROC1"/>
    <property type="match status" value="1"/>
</dbReference>
<protein>
    <submittedName>
        <fullName evidence="2">XRE family transcriptional regulator</fullName>
    </submittedName>
</protein>
<dbReference type="CDD" id="cd00093">
    <property type="entry name" value="HTH_XRE"/>
    <property type="match status" value="1"/>
</dbReference>
<sequence length="292" mass="32967">MNTDVESATPALCRLQLGKELRNLRLRAGLTSTQVVRKLFWSPSKLTRLETGENLVVEPSDIMALCQIFEADAETTAVLKGYAAVTKTKRDWWQSKEYRPVITPGFKAYLSLEATATACHKYESEYVPGLIQTEEYVRVIYRGAHHGLSDDEIDRMVTVRMTRQEALYRESPLKFAAIISEAVLVRQVGGPEVMRAQLAHIAEVASLSNVRVQVVPFKLGDHPGMHGAFTVLQFRDRDALKPIIYFENLVDAWVSRRQSDVELYQEAFTELQALAPGPQESLSMIKKAMKEH</sequence>